<dbReference type="SUPFAM" id="SSF54593">
    <property type="entry name" value="Glyoxalase/Bleomycin resistance protein/Dihydroxybiphenyl dioxygenase"/>
    <property type="match status" value="1"/>
</dbReference>
<accession>A0ABT4LG01</accession>
<keyword evidence="2" id="KW-1185">Reference proteome</keyword>
<dbReference type="EMBL" id="JAPWGY010000001">
    <property type="protein sequence ID" value="MCZ4280030.1"/>
    <property type="molecule type" value="Genomic_DNA"/>
</dbReference>
<evidence type="ECO:0008006" key="3">
    <source>
        <dbReference type="Google" id="ProtNLM"/>
    </source>
</evidence>
<dbReference type="InterPro" id="IPR029068">
    <property type="entry name" value="Glyas_Bleomycin-R_OHBP_Dase"/>
</dbReference>
<reference evidence="1" key="1">
    <citation type="submission" date="2022-12" db="EMBL/GenBank/DDBJ databases">
        <title>Bacterial isolates from different developmental stages of Nematostella vectensis.</title>
        <authorList>
            <person name="Fraune S."/>
        </authorList>
    </citation>
    <scope>NUCLEOTIDE SEQUENCE</scope>
    <source>
        <strain evidence="1">G21630-S1</strain>
    </source>
</reference>
<comment type="caution">
    <text evidence="1">The sequence shown here is derived from an EMBL/GenBank/DDBJ whole genome shotgun (WGS) entry which is preliminary data.</text>
</comment>
<dbReference type="Proteomes" id="UP001069802">
    <property type="component" value="Unassembled WGS sequence"/>
</dbReference>
<evidence type="ECO:0000313" key="1">
    <source>
        <dbReference type="EMBL" id="MCZ4280030.1"/>
    </source>
</evidence>
<sequence length="127" mass="13976">MPFPKPAPKPLFTPGTNIAMKVPTHLFDQMVAFYEDTLGLPANHGKSSVTIDFGAIKLWLDKVPGMTQPELWLQVTTPDTPAAAKYFEEQGVVRCDEIEQLPEELGAFWIAAPGGMIHLVSPDEKIT</sequence>
<protein>
    <recommendedName>
        <fullName evidence="3">VOC domain-containing protein</fullName>
    </recommendedName>
</protein>
<gene>
    <name evidence="1" type="ORF">O4H49_04525</name>
</gene>
<name>A0ABT4LG01_9PROT</name>
<evidence type="ECO:0000313" key="2">
    <source>
        <dbReference type="Proteomes" id="UP001069802"/>
    </source>
</evidence>
<organism evidence="1 2">
    <name type="scientific">Kiloniella laminariae</name>
    <dbReference type="NCBI Taxonomy" id="454162"/>
    <lineage>
        <taxon>Bacteria</taxon>
        <taxon>Pseudomonadati</taxon>
        <taxon>Pseudomonadota</taxon>
        <taxon>Alphaproteobacteria</taxon>
        <taxon>Rhodospirillales</taxon>
        <taxon>Kiloniellaceae</taxon>
        <taxon>Kiloniella</taxon>
    </lineage>
</organism>
<dbReference type="RefSeq" id="WP_269422224.1">
    <property type="nucleotide sequence ID" value="NZ_JAPWGY010000001.1"/>
</dbReference>
<proteinExistence type="predicted"/>